<gene>
    <name evidence="1" type="ORF">BBK82_29435</name>
</gene>
<dbReference type="RefSeq" id="WP_065917901.1">
    <property type="nucleotide sequence ID" value="NZ_CP016793.1"/>
</dbReference>
<reference evidence="1 2" key="1">
    <citation type="submission" date="2016-07" db="EMBL/GenBank/DDBJ databases">
        <title>Complete genome sequence of the Lentzea guizhouensis DHS C013.</title>
        <authorList>
            <person name="Cao C."/>
        </authorList>
    </citation>
    <scope>NUCLEOTIDE SEQUENCE [LARGE SCALE GENOMIC DNA]</scope>
    <source>
        <strain evidence="1 2">DHS C013</strain>
    </source>
</reference>
<dbReference type="KEGG" id="led:BBK82_29435"/>
<proteinExistence type="predicted"/>
<organism evidence="1 2">
    <name type="scientific">Lentzea guizhouensis</name>
    <dbReference type="NCBI Taxonomy" id="1586287"/>
    <lineage>
        <taxon>Bacteria</taxon>
        <taxon>Bacillati</taxon>
        <taxon>Actinomycetota</taxon>
        <taxon>Actinomycetes</taxon>
        <taxon>Pseudonocardiales</taxon>
        <taxon>Pseudonocardiaceae</taxon>
        <taxon>Lentzea</taxon>
    </lineage>
</organism>
<name>A0A1B2HPC3_9PSEU</name>
<dbReference type="Proteomes" id="UP000093053">
    <property type="component" value="Chromosome"/>
</dbReference>
<keyword evidence="2" id="KW-1185">Reference proteome</keyword>
<dbReference type="OrthoDB" id="242553at2"/>
<dbReference type="AlphaFoldDB" id="A0A1B2HPC3"/>
<evidence type="ECO:0000313" key="2">
    <source>
        <dbReference type="Proteomes" id="UP000093053"/>
    </source>
</evidence>
<sequence>MVLVQRDTPLRTATLLAASNVVSESATRNASRAVTLKTSRVAKTSITPVGTAWTHLPPHLTVNDYPATAAHLAALPPRQVRARVEAELVRAIHLTEISDLAYDPAAQRLTATLHNPTGTCTLEATHRAIAPHSLDALATALANAPTTITGTIRRHRGTLLITPLAVHTSTGVVVPDLTTDTTPQPLPPTHTTSDPLTTAIDTALTVLSESAHRGLDHLTPSLLTRTREVATHLHHLGLRTTATHLTAFADTPTTQTWLTAHLRLLVTADTR</sequence>
<accession>A0A1B2HPC3</accession>
<protein>
    <submittedName>
        <fullName evidence="1">Uncharacterized protein</fullName>
    </submittedName>
</protein>
<evidence type="ECO:0000313" key="1">
    <source>
        <dbReference type="EMBL" id="ANZ39560.1"/>
    </source>
</evidence>
<dbReference type="EMBL" id="CP016793">
    <property type="protein sequence ID" value="ANZ39560.1"/>
    <property type="molecule type" value="Genomic_DNA"/>
</dbReference>